<dbReference type="AlphaFoldDB" id="A0A2C6LAV8"/>
<sequence>MSEGAIVLVTETRVYPRRGNACKLAPEKFVIGVVEAVEEIGQKKKQRDSNGTQPHGRRYLPGKTVFKVGLSLDIAVYSKVRDLGAAGESVLLDRSQGIRLLEASIVEPALISRTETLLQSGLARPLFLRKVYSLGHPFRFLRTSLGAKKLPEAPFVLEVLTGEKMSEQAFWRAMEGDDSLTGIGKEVSYDFVKIASELVFQLNPSQLKAVSSSITKDANKRVHLLIGPPGTGKTHTIASMLACLTVHRQFTLCTACSNQAVGEIARKV</sequence>
<evidence type="ECO:0000259" key="1">
    <source>
        <dbReference type="Pfam" id="PF13086"/>
    </source>
</evidence>
<dbReference type="RefSeq" id="XP_067925915.1">
    <property type="nucleotide sequence ID" value="XM_068062109.1"/>
</dbReference>
<dbReference type="VEuPathDB" id="ToxoDB:CSUI_001906"/>
<dbReference type="SUPFAM" id="SSF52540">
    <property type="entry name" value="P-loop containing nucleoside triphosphate hydrolases"/>
    <property type="match status" value="1"/>
</dbReference>
<reference evidence="2 3" key="1">
    <citation type="journal article" date="2017" name="Int. J. Parasitol.">
        <title>The genome of the protozoan parasite Cystoisospora suis and a reverse vaccinology approach to identify vaccine candidates.</title>
        <authorList>
            <person name="Palmieri N."/>
            <person name="Shrestha A."/>
            <person name="Ruttkowski B."/>
            <person name="Beck T."/>
            <person name="Vogl C."/>
            <person name="Tomley F."/>
            <person name="Blake D.P."/>
            <person name="Joachim A."/>
        </authorList>
    </citation>
    <scope>NUCLEOTIDE SEQUENCE [LARGE SCALE GENOMIC DNA]</scope>
    <source>
        <strain evidence="2 3">Wien I</strain>
    </source>
</reference>
<dbReference type="InterPro" id="IPR027417">
    <property type="entry name" value="P-loop_NTPase"/>
</dbReference>
<feature type="domain" description="DNA2/NAM7 helicase helicase" evidence="1">
    <location>
        <begin position="201"/>
        <end position="267"/>
    </location>
</feature>
<comment type="caution">
    <text evidence="2">The sequence shown here is derived from an EMBL/GenBank/DDBJ whole genome shotgun (WGS) entry which is preliminary data.</text>
</comment>
<dbReference type="GeneID" id="94425320"/>
<dbReference type="Proteomes" id="UP000221165">
    <property type="component" value="Unassembled WGS sequence"/>
</dbReference>
<dbReference type="PANTHER" id="PTHR10887">
    <property type="entry name" value="DNA2/NAM7 HELICASE FAMILY"/>
    <property type="match status" value="1"/>
</dbReference>
<keyword evidence="3" id="KW-1185">Reference proteome</keyword>
<feature type="non-terminal residue" evidence="2">
    <location>
        <position position="268"/>
    </location>
</feature>
<name>A0A2C6LAV8_9APIC</name>
<dbReference type="Pfam" id="PF13086">
    <property type="entry name" value="AAA_11"/>
    <property type="match status" value="1"/>
</dbReference>
<dbReference type="InterPro" id="IPR045055">
    <property type="entry name" value="DNA2/NAM7-like"/>
</dbReference>
<protein>
    <recommendedName>
        <fullName evidence="1">DNA2/NAM7 helicase helicase domain-containing protein</fullName>
    </recommendedName>
</protein>
<dbReference type="Gene3D" id="3.40.50.300">
    <property type="entry name" value="P-loop containing nucleotide triphosphate hydrolases"/>
    <property type="match status" value="1"/>
</dbReference>
<proteinExistence type="predicted"/>
<dbReference type="OrthoDB" id="683330at2759"/>
<organism evidence="2 3">
    <name type="scientific">Cystoisospora suis</name>
    <dbReference type="NCBI Taxonomy" id="483139"/>
    <lineage>
        <taxon>Eukaryota</taxon>
        <taxon>Sar</taxon>
        <taxon>Alveolata</taxon>
        <taxon>Apicomplexa</taxon>
        <taxon>Conoidasida</taxon>
        <taxon>Coccidia</taxon>
        <taxon>Eucoccidiorida</taxon>
        <taxon>Eimeriorina</taxon>
        <taxon>Sarcocystidae</taxon>
        <taxon>Cystoisospora</taxon>
    </lineage>
</organism>
<dbReference type="InterPro" id="IPR041677">
    <property type="entry name" value="DNA2/NAM7_AAA_11"/>
</dbReference>
<gene>
    <name evidence="2" type="ORF">CSUI_001906</name>
</gene>
<evidence type="ECO:0000313" key="2">
    <source>
        <dbReference type="EMBL" id="PHJ24242.1"/>
    </source>
</evidence>
<accession>A0A2C6LAV8</accession>
<dbReference type="GO" id="GO:0004386">
    <property type="term" value="F:helicase activity"/>
    <property type="evidence" value="ECO:0007669"/>
    <property type="project" value="InterPro"/>
</dbReference>
<dbReference type="EMBL" id="MIGC01000786">
    <property type="protein sequence ID" value="PHJ24242.1"/>
    <property type="molecule type" value="Genomic_DNA"/>
</dbReference>
<evidence type="ECO:0000313" key="3">
    <source>
        <dbReference type="Proteomes" id="UP000221165"/>
    </source>
</evidence>